<dbReference type="Gramene" id="rna2385">
    <property type="protein sequence ID" value="RHN78737.1"/>
    <property type="gene ID" value="gene2385"/>
</dbReference>
<feature type="signal peptide" evidence="1">
    <location>
        <begin position="1"/>
        <end position="23"/>
    </location>
</feature>
<feature type="chain" id="PRO_5017408939" evidence="1">
    <location>
        <begin position="24"/>
        <end position="72"/>
    </location>
</feature>
<accession>A0A396JVK9</accession>
<organism evidence="3 4">
    <name type="scientific">Medicago truncatula</name>
    <name type="common">Barrel medic</name>
    <name type="synonym">Medicago tribuloides</name>
    <dbReference type="NCBI Taxonomy" id="3880"/>
    <lineage>
        <taxon>Eukaryota</taxon>
        <taxon>Viridiplantae</taxon>
        <taxon>Streptophyta</taxon>
        <taxon>Embryophyta</taxon>
        <taxon>Tracheophyta</taxon>
        <taxon>Spermatophyta</taxon>
        <taxon>Magnoliopsida</taxon>
        <taxon>eudicotyledons</taxon>
        <taxon>Gunneridae</taxon>
        <taxon>Pentapetalae</taxon>
        <taxon>rosids</taxon>
        <taxon>fabids</taxon>
        <taxon>Fabales</taxon>
        <taxon>Fabaceae</taxon>
        <taxon>Papilionoideae</taxon>
        <taxon>50 kb inversion clade</taxon>
        <taxon>NPAAA clade</taxon>
        <taxon>Hologalegina</taxon>
        <taxon>IRL clade</taxon>
        <taxon>Trifolieae</taxon>
        <taxon>Medicago</taxon>
    </lineage>
</organism>
<dbReference type="Proteomes" id="UP000265566">
    <property type="component" value="Chromosome 1"/>
</dbReference>
<dbReference type="GO" id="GO:0046872">
    <property type="term" value="F:metal ion binding"/>
    <property type="evidence" value="ECO:0007669"/>
    <property type="project" value="InterPro"/>
</dbReference>
<gene>
    <name evidence="3" type="ORF">MtrunA17_Chr1g0169221</name>
</gene>
<comment type="caution">
    <text evidence="3">The sequence shown here is derived from an EMBL/GenBank/DDBJ whole genome shotgun (WGS) entry which is preliminary data.</text>
</comment>
<sequence>MTEILKFIFVIIILFLSISLVSADFDLHNDSYDYLYEFQECEVDNDCPQDPLPMKCINYICVVHNEEPSDNL</sequence>
<dbReference type="InterPro" id="IPR009810">
    <property type="entry name" value="Nodulin_late_dom"/>
</dbReference>
<keyword evidence="1" id="KW-0732">Signal</keyword>
<reference evidence="4" key="1">
    <citation type="journal article" date="2018" name="Nat. Plants">
        <title>Whole-genome landscape of Medicago truncatula symbiotic genes.</title>
        <authorList>
            <person name="Pecrix Y."/>
            <person name="Staton S.E."/>
            <person name="Sallet E."/>
            <person name="Lelandais-Briere C."/>
            <person name="Moreau S."/>
            <person name="Carrere S."/>
            <person name="Blein T."/>
            <person name="Jardinaud M.F."/>
            <person name="Latrasse D."/>
            <person name="Zouine M."/>
            <person name="Zahm M."/>
            <person name="Kreplak J."/>
            <person name="Mayjonade B."/>
            <person name="Satge C."/>
            <person name="Perez M."/>
            <person name="Cauet S."/>
            <person name="Marande W."/>
            <person name="Chantry-Darmon C."/>
            <person name="Lopez-Roques C."/>
            <person name="Bouchez O."/>
            <person name="Berard A."/>
            <person name="Debelle F."/>
            <person name="Munos S."/>
            <person name="Bendahmane A."/>
            <person name="Berges H."/>
            <person name="Niebel A."/>
            <person name="Buitink J."/>
            <person name="Frugier F."/>
            <person name="Benhamed M."/>
            <person name="Crespi M."/>
            <person name="Gouzy J."/>
            <person name="Gamas P."/>
        </authorList>
    </citation>
    <scope>NUCLEOTIDE SEQUENCE [LARGE SCALE GENOMIC DNA]</scope>
    <source>
        <strain evidence="4">cv. Jemalong A17</strain>
    </source>
</reference>
<evidence type="ECO:0000313" key="4">
    <source>
        <dbReference type="Proteomes" id="UP000265566"/>
    </source>
</evidence>
<evidence type="ECO:0000313" key="3">
    <source>
        <dbReference type="EMBL" id="RHN78737.1"/>
    </source>
</evidence>
<protein>
    <submittedName>
        <fullName evidence="3">Putative Late nodulin</fullName>
    </submittedName>
</protein>
<proteinExistence type="predicted"/>
<dbReference type="Pfam" id="PF07127">
    <property type="entry name" value="Nodulin_late"/>
    <property type="match status" value="1"/>
</dbReference>
<name>A0A396JVK9_MEDTR</name>
<evidence type="ECO:0000256" key="1">
    <source>
        <dbReference type="SAM" id="SignalP"/>
    </source>
</evidence>
<evidence type="ECO:0000259" key="2">
    <source>
        <dbReference type="Pfam" id="PF07127"/>
    </source>
</evidence>
<dbReference type="EMBL" id="PSQE01000001">
    <property type="protein sequence ID" value="RHN78737.1"/>
    <property type="molecule type" value="Genomic_DNA"/>
</dbReference>
<feature type="domain" description="Late nodulin" evidence="2">
    <location>
        <begin position="1"/>
        <end position="61"/>
    </location>
</feature>
<dbReference type="AlphaFoldDB" id="A0A396JVK9"/>